<feature type="compositionally biased region" description="Basic and acidic residues" evidence="1">
    <location>
        <begin position="285"/>
        <end position="302"/>
    </location>
</feature>
<dbReference type="CDD" id="cd00093">
    <property type="entry name" value="HTH_XRE"/>
    <property type="match status" value="1"/>
</dbReference>
<feature type="domain" description="HTH cro/C1-type" evidence="2">
    <location>
        <begin position="33"/>
        <end position="80"/>
    </location>
</feature>
<feature type="region of interest" description="Disordered" evidence="1">
    <location>
        <begin position="279"/>
        <end position="302"/>
    </location>
</feature>
<comment type="caution">
    <text evidence="3">The sequence shown here is derived from an EMBL/GenBank/DDBJ whole genome shotgun (WGS) entry which is preliminary data.</text>
</comment>
<name>A0A7W3T067_9ACTN</name>
<dbReference type="InterPro" id="IPR001387">
    <property type="entry name" value="Cro/C1-type_HTH"/>
</dbReference>
<accession>A0A7W3T067</accession>
<dbReference type="GO" id="GO:0003677">
    <property type="term" value="F:DNA binding"/>
    <property type="evidence" value="ECO:0007669"/>
    <property type="project" value="InterPro"/>
</dbReference>
<dbReference type="PROSITE" id="PS50943">
    <property type="entry name" value="HTH_CROC1"/>
    <property type="match status" value="1"/>
</dbReference>
<dbReference type="PANTHER" id="PTHR35010">
    <property type="entry name" value="BLL4672 PROTEIN-RELATED"/>
    <property type="match status" value="1"/>
</dbReference>
<dbReference type="Pfam" id="PF13560">
    <property type="entry name" value="HTH_31"/>
    <property type="match status" value="1"/>
</dbReference>
<dbReference type="Gene3D" id="3.30.450.180">
    <property type="match status" value="1"/>
</dbReference>
<evidence type="ECO:0000313" key="4">
    <source>
        <dbReference type="Proteomes" id="UP000530234"/>
    </source>
</evidence>
<dbReference type="RefSeq" id="WP_182660141.1">
    <property type="nucleotide sequence ID" value="NZ_VKHS01000028.1"/>
</dbReference>
<evidence type="ECO:0000313" key="3">
    <source>
        <dbReference type="EMBL" id="MBB0228460.1"/>
    </source>
</evidence>
<sequence length="302" mass="32663">MTELGSYLRACRARTTPAEVGMPTSPGHRRVPGLRREELAVLAGVGVDYVTRIEQGRVGTVSPEVLTALARALRLGPDEREYLLRCAAAPTRGGARGAPAGHRGEPAIDPADRALLEGMTGAAALVLGHGLDVLARNDLAAELLTDFDRYPHGERNLVRLAFLDPELRGRYADWERVGAECVAYLRMEAGRRPGDPDTARLVEELSERDGDFRRWWAEYRVRAHGTGHKRFVHPLVGELTLGFRVSDLRGTPGHTLVVYGAEPDSPSAEALAFLAGWAGRGRPRSGADRAPAGDRGDRGGVT</sequence>
<proteinExistence type="predicted"/>
<dbReference type="InterPro" id="IPR010982">
    <property type="entry name" value="Lambda_DNA-bd_dom_sf"/>
</dbReference>
<dbReference type="Gene3D" id="1.10.260.40">
    <property type="entry name" value="lambda repressor-like DNA-binding domains"/>
    <property type="match status" value="1"/>
</dbReference>
<dbReference type="AlphaFoldDB" id="A0A7W3T067"/>
<dbReference type="SMART" id="SM00530">
    <property type="entry name" value="HTH_XRE"/>
    <property type="match status" value="1"/>
</dbReference>
<dbReference type="Pfam" id="PF17765">
    <property type="entry name" value="MLTR_LBD"/>
    <property type="match status" value="1"/>
</dbReference>
<evidence type="ECO:0000256" key="1">
    <source>
        <dbReference type="SAM" id="MobiDB-lite"/>
    </source>
</evidence>
<protein>
    <submittedName>
        <fullName evidence="3">Helix-turn-helix domain-containing protein</fullName>
    </submittedName>
</protein>
<gene>
    <name evidence="3" type="ORF">FOE67_02775</name>
</gene>
<organism evidence="3 4">
    <name type="scientific">Streptomyces calidiresistens</name>
    <dbReference type="NCBI Taxonomy" id="1485586"/>
    <lineage>
        <taxon>Bacteria</taxon>
        <taxon>Bacillati</taxon>
        <taxon>Actinomycetota</taxon>
        <taxon>Actinomycetes</taxon>
        <taxon>Kitasatosporales</taxon>
        <taxon>Streptomycetaceae</taxon>
        <taxon>Streptomyces</taxon>
    </lineage>
</organism>
<keyword evidence="4" id="KW-1185">Reference proteome</keyword>
<dbReference type="Proteomes" id="UP000530234">
    <property type="component" value="Unassembled WGS sequence"/>
</dbReference>
<dbReference type="SUPFAM" id="SSF47413">
    <property type="entry name" value="lambda repressor-like DNA-binding domains"/>
    <property type="match status" value="1"/>
</dbReference>
<reference evidence="4" key="1">
    <citation type="submission" date="2019-10" db="EMBL/GenBank/DDBJ databases">
        <title>Streptomyces sp. nov., a novel actinobacterium isolated from alkaline environment.</title>
        <authorList>
            <person name="Golinska P."/>
        </authorList>
    </citation>
    <scope>NUCLEOTIDE SEQUENCE [LARGE SCALE GENOMIC DNA]</scope>
    <source>
        <strain evidence="4">DSM 42108</strain>
    </source>
</reference>
<dbReference type="InterPro" id="IPR041413">
    <property type="entry name" value="MLTR_LBD"/>
</dbReference>
<evidence type="ECO:0000259" key="2">
    <source>
        <dbReference type="PROSITE" id="PS50943"/>
    </source>
</evidence>
<dbReference type="PANTHER" id="PTHR35010:SF2">
    <property type="entry name" value="BLL4672 PROTEIN"/>
    <property type="match status" value="1"/>
</dbReference>
<dbReference type="EMBL" id="VKHS01000028">
    <property type="protein sequence ID" value="MBB0228460.1"/>
    <property type="molecule type" value="Genomic_DNA"/>
</dbReference>